<organism evidence="9">
    <name type="scientific">Menopon gallinae</name>
    <name type="common">poultry shaft louse</name>
    <dbReference type="NCBI Taxonomy" id="328185"/>
    <lineage>
        <taxon>Eukaryota</taxon>
        <taxon>Metazoa</taxon>
        <taxon>Ecdysozoa</taxon>
        <taxon>Arthropoda</taxon>
        <taxon>Hexapoda</taxon>
        <taxon>Insecta</taxon>
        <taxon>Pterygota</taxon>
        <taxon>Neoptera</taxon>
        <taxon>Paraneoptera</taxon>
        <taxon>Psocodea</taxon>
        <taxon>Troctomorpha</taxon>
        <taxon>Phthiraptera</taxon>
        <taxon>Amblycera</taxon>
        <taxon>Menoponidae</taxon>
        <taxon>Menopon</taxon>
    </lineage>
</organism>
<evidence type="ECO:0000256" key="1">
    <source>
        <dbReference type="ARBA" id="ARBA00001933"/>
    </source>
</evidence>
<dbReference type="PANTHER" id="PTHR45677">
    <property type="entry name" value="GLUTAMATE DECARBOXYLASE-RELATED"/>
    <property type="match status" value="1"/>
</dbReference>
<dbReference type="Pfam" id="PF00282">
    <property type="entry name" value="Pyridoxal_deC"/>
    <property type="match status" value="1"/>
</dbReference>
<evidence type="ECO:0000256" key="3">
    <source>
        <dbReference type="ARBA" id="ARBA00022793"/>
    </source>
</evidence>
<dbReference type="InterPro" id="IPR021115">
    <property type="entry name" value="Pyridoxal-P_BS"/>
</dbReference>
<keyword evidence="4 6" id="KW-0663">Pyridoxal phosphate</keyword>
<evidence type="ECO:0000256" key="2">
    <source>
        <dbReference type="ARBA" id="ARBA00009533"/>
    </source>
</evidence>
<reference evidence="9" key="1">
    <citation type="journal article" date="2024" name="Gigascience">
        <title>Chromosome-level genome of the poultry shaft louse Menopon gallinae provides insight into the host-switching and adaptive evolution of parasitic lice.</title>
        <authorList>
            <person name="Xu Y."/>
            <person name="Ma L."/>
            <person name="Liu S."/>
            <person name="Liang Y."/>
            <person name="Liu Q."/>
            <person name="He Z."/>
            <person name="Tian L."/>
            <person name="Duan Y."/>
            <person name="Cai W."/>
            <person name="Li H."/>
            <person name="Song F."/>
        </authorList>
    </citation>
    <scope>NUCLEOTIDE SEQUENCE</scope>
    <source>
        <strain evidence="9">Cailab_2023a</strain>
    </source>
</reference>
<protein>
    <recommendedName>
        <fullName evidence="10">Cysteine sulfinic acid decarboxylase</fullName>
    </recommendedName>
</protein>
<dbReference type="InterPro" id="IPR015421">
    <property type="entry name" value="PyrdxlP-dep_Trfase_major"/>
</dbReference>
<dbReference type="SUPFAM" id="SSF53383">
    <property type="entry name" value="PLP-dependent transferases"/>
    <property type="match status" value="1"/>
</dbReference>
<dbReference type="InterPro" id="IPR002129">
    <property type="entry name" value="PyrdxlP-dep_de-COase"/>
</dbReference>
<feature type="modified residue" description="N6-(pyridoxal phosphate)lysine" evidence="6">
    <location>
        <position position="302"/>
    </location>
</feature>
<feature type="region of interest" description="Disordered" evidence="8">
    <location>
        <begin position="494"/>
        <end position="525"/>
    </location>
</feature>
<dbReference type="GO" id="GO:0005737">
    <property type="term" value="C:cytoplasm"/>
    <property type="evidence" value="ECO:0007669"/>
    <property type="project" value="TreeGrafter"/>
</dbReference>
<accession>A0AAW2HHU4</accession>
<keyword evidence="3" id="KW-0210">Decarboxylase</keyword>
<sequence length="525" mass="59486">MANGAEDKSSTAKWLVSCVKMLQEAGVLQPERQQPVVRFRHPSALRKEMDLELGSDPADEDHLLQLCREVIANSVVTGHPHFHNQLYGGTDPYGLVGSVITEALNTNQYTFEVAPVFTLCEHIIIRRILYRIGFNGGDGIFSPVEYEVINNVQRLCGFDSGDGIFSPGGSMSNMYAMVLARHHLNPDFKRKGLYCAGTIVAFTSEDAHYSITKGVSWLGIGTENLVKVKADRNGRMIPEELEKAIVYGAFDPIGQIADICEKYKIWLHVDACWGGALLFSKKHGKVLKDVHRADSFAWNPHKMLGAPLQCSAFFTKHKGLLHQCNSAAATYLFQQDKFYDVSYDTGDKSVQCGRKVDAFKLWLMWKARGDDGFERLVDQAMDCAQYLKERIAVRPGFMLVTTDTDCTNICFWYVPTWMRNQEKTQNWWQELGKIAPKIKEKMTYTGTLMIGYQPCTQRKLVNFFRFVTTCHPPRTFEDMDHVIREIETEGENIKVRGSNLPRRKPTSGWENPVLSLRPPTTHPPD</sequence>
<dbReference type="GO" id="GO:0019752">
    <property type="term" value="P:carboxylic acid metabolic process"/>
    <property type="evidence" value="ECO:0007669"/>
    <property type="project" value="InterPro"/>
</dbReference>
<gene>
    <name evidence="9" type="ORF">PYX00_007139</name>
</gene>
<dbReference type="Gene3D" id="3.90.1150.170">
    <property type="match status" value="1"/>
</dbReference>
<name>A0AAW2HHU4_9NEOP</name>
<comment type="cofactor">
    <cofactor evidence="1 6 7">
        <name>pyridoxal 5'-phosphate</name>
        <dbReference type="ChEBI" id="CHEBI:597326"/>
    </cofactor>
</comment>
<evidence type="ECO:0000313" key="9">
    <source>
        <dbReference type="EMBL" id="KAL0269385.1"/>
    </source>
</evidence>
<evidence type="ECO:0000256" key="8">
    <source>
        <dbReference type="SAM" id="MobiDB-lite"/>
    </source>
</evidence>
<proteinExistence type="inferred from homology"/>
<dbReference type="InterPro" id="IPR015424">
    <property type="entry name" value="PyrdxlP-dep_Trfase"/>
</dbReference>
<dbReference type="AlphaFoldDB" id="A0AAW2HHU4"/>
<dbReference type="Gene3D" id="3.40.640.10">
    <property type="entry name" value="Type I PLP-dependent aspartate aminotransferase-like (Major domain)"/>
    <property type="match status" value="1"/>
</dbReference>
<evidence type="ECO:0000256" key="5">
    <source>
        <dbReference type="ARBA" id="ARBA00023239"/>
    </source>
</evidence>
<evidence type="ECO:0000256" key="4">
    <source>
        <dbReference type="ARBA" id="ARBA00022898"/>
    </source>
</evidence>
<dbReference type="Gene3D" id="3.90.1150.10">
    <property type="entry name" value="Aspartate Aminotransferase, domain 1"/>
    <property type="match status" value="1"/>
</dbReference>
<dbReference type="GO" id="GO:0016831">
    <property type="term" value="F:carboxy-lyase activity"/>
    <property type="evidence" value="ECO:0007669"/>
    <property type="project" value="UniProtKB-KW"/>
</dbReference>
<dbReference type="InterPro" id="IPR015422">
    <property type="entry name" value="PyrdxlP-dep_Trfase_small"/>
</dbReference>
<comment type="similarity">
    <text evidence="2 7">Belongs to the group II decarboxylase family.</text>
</comment>
<comment type="caution">
    <text evidence="9">The sequence shown here is derived from an EMBL/GenBank/DDBJ whole genome shotgun (WGS) entry which is preliminary data.</text>
</comment>
<dbReference type="PANTHER" id="PTHR45677:SF8">
    <property type="entry name" value="CYSTEINE SULFINIC ACID DECARBOXYLASE"/>
    <property type="match status" value="1"/>
</dbReference>
<keyword evidence="5 7" id="KW-0456">Lyase</keyword>
<evidence type="ECO:0000256" key="6">
    <source>
        <dbReference type="PIRSR" id="PIRSR602129-50"/>
    </source>
</evidence>
<evidence type="ECO:0008006" key="10">
    <source>
        <dbReference type="Google" id="ProtNLM"/>
    </source>
</evidence>
<dbReference type="EMBL" id="JARGDH010000004">
    <property type="protein sequence ID" value="KAL0269385.1"/>
    <property type="molecule type" value="Genomic_DNA"/>
</dbReference>
<evidence type="ECO:0000256" key="7">
    <source>
        <dbReference type="RuleBase" id="RU000382"/>
    </source>
</evidence>
<dbReference type="PROSITE" id="PS00392">
    <property type="entry name" value="DDC_GAD_HDC_YDC"/>
    <property type="match status" value="1"/>
</dbReference>
<dbReference type="GO" id="GO:0030170">
    <property type="term" value="F:pyridoxal phosphate binding"/>
    <property type="evidence" value="ECO:0007669"/>
    <property type="project" value="InterPro"/>
</dbReference>